<protein>
    <recommendedName>
        <fullName evidence="9">Thymus-specific serine protease</fullName>
    </recommendedName>
</protein>
<comment type="caution">
    <text evidence="7">The sequence shown here is derived from an EMBL/GenBank/DDBJ whole genome shotgun (WGS) entry which is preliminary data.</text>
</comment>
<reference evidence="7 8" key="1">
    <citation type="submission" date="2020-04" db="EMBL/GenBank/DDBJ databases">
        <title>Perkinsus chesapeaki whole genome sequence.</title>
        <authorList>
            <person name="Bogema D.R."/>
        </authorList>
    </citation>
    <scope>NUCLEOTIDE SEQUENCE [LARGE SCALE GENOMIC DNA]</scope>
    <source>
        <strain evidence="7">ATCC PRA-425</strain>
    </source>
</reference>
<keyword evidence="2" id="KW-0121">Carboxypeptidase</keyword>
<dbReference type="PANTHER" id="PTHR11802:SF113">
    <property type="entry name" value="SERINE CARBOXYPEPTIDASE CTSA-4.1"/>
    <property type="match status" value="1"/>
</dbReference>
<evidence type="ECO:0000256" key="4">
    <source>
        <dbReference type="ARBA" id="ARBA00022801"/>
    </source>
</evidence>
<evidence type="ECO:0000256" key="6">
    <source>
        <dbReference type="SAM" id="SignalP"/>
    </source>
</evidence>
<evidence type="ECO:0000313" key="8">
    <source>
        <dbReference type="Proteomes" id="UP000591131"/>
    </source>
</evidence>
<dbReference type="OrthoDB" id="443318at2759"/>
<name>A0A7J6M046_PERCH</name>
<proteinExistence type="inferred from homology"/>
<evidence type="ECO:0000313" key="7">
    <source>
        <dbReference type="EMBL" id="KAF4664922.1"/>
    </source>
</evidence>
<evidence type="ECO:0000256" key="2">
    <source>
        <dbReference type="ARBA" id="ARBA00022645"/>
    </source>
</evidence>
<keyword evidence="4" id="KW-0378">Hydrolase</keyword>
<organism evidence="7 8">
    <name type="scientific">Perkinsus chesapeaki</name>
    <name type="common">Clam parasite</name>
    <name type="synonym">Perkinsus andrewsi</name>
    <dbReference type="NCBI Taxonomy" id="330153"/>
    <lineage>
        <taxon>Eukaryota</taxon>
        <taxon>Sar</taxon>
        <taxon>Alveolata</taxon>
        <taxon>Perkinsozoa</taxon>
        <taxon>Perkinsea</taxon>
        <taxon>Perkinsida</taxon>
        <taxon>Perkinsidae</taxon>
        <taxon>Perkinsus</taxon>
    </lineage>
</organism>
<comment type="similarity">
    <text evidence="1">Belongs to the peptidase S10 family.</text>
</comment>
<accession>A0A7J6M046</accession>
<feature type="chain" id="PRO_5029645192" description="Thymus-specific serine protease" evidence="6">
    <location>
        <begin position="19"/>
        <end position="378"/>
    </location>
</feature>
<evidence type="ECO:0008006" key="9">
    <source>
        <dbReference type="Google" id="ProtNLM"/>
    </source>
</evidence>
<keyword evidence="8" id="KW-1185">Reference proteome</keyword>
<keyword evidence="3" id="KW-0645">Protease</keyword>
<dbReference type="Pfam" id="PF00450">
    <property type="entry name" value="Peptidase_S10"/>
    <property type="match status" value="1"/>
</dbReference>
<keyword evidence="5" id="KW-0325">Glycoprotein</keyword>
<dbReference type="Gene3D" id="3.40.50.1820">
    <property type="entry name" value="alpha/beta hydrolase"/>
    <property type="match status" value="1"/>
</dbReference>
<keyword evidence="6" id="KW-0732">Signal</keyword>
<dbReference type="Proteomes" id="UP000591131">
    <property type="component" value="Unassembled WGS sequence"/>
</dbReference>
<dbReference type="AlphaFoldDB" id="A0A7J6M046"/>
<dbReference type="PANTHER" id="PTHR11802">
    <property type="entry name" value="SERINE PROTEASE FAMILY S10 SERINE CARBOXYPEPTIDASE"/>
    <property type="match status" value="1"/>
</dbReference>
<dbReference type="InterPro" id="IPR001563">
    <property type="entry name" value="Peptidase_S10"/>
</dbReference>
<evidence type="ECO:0000256" key="5">
    <source>
        <dbReference type="ARBA" id="ARBA00023180"/>
    </source>
</evidence>
<evidence type="ECO:0000256" key="3">
    <source>
        <dbReference type="ARBA" id="ARBA00022670"/>
    </source>
</evidence>
<feature type="signal peptide" evidence="6">
    <location>
        <begin position="1"/>
        <end position="18"/>
    </location>
</feature>
<dbReference type="GO" id="GO:0004185">
    <property type="term" value="F:serine-type carboxypeptidase activity"/>
    <property type="evidence" value="ECO:0007669"/>
    <property type="project" value="InterPro"/>
</dbReference>
<evidence type="ECO:0000256" key="1">
    <source>
        <dbReference type="ARBA" id="ARBA00009431"/>
    </source>
</evidence>
<dbReference type="SUPFAM" id="SSF53474">
    <property type="entry name" value="alpha/beta-Hydrolases"/>
    <property type="match status" value="1"/>
</dbReference>
<dbReference type="EMBL" id="JAAPAO010000276">
    <property type="protein sequence ID" value="KAF4664922.1"/>
    <property type="molecule type" value="Genomic_DNA"/>
</dbReference>
<sequence>MHRFVTCLFLTGFPILEGTGVLCPMGRGKQYFGYQEVSSTNKYSWTKAANGIWVDAPGSTGFSEGPLETTFEGWVNNLYTFLSEFLKKHPDLNRKLYLAVGSFDATIVGMLAAKIIELKAPINLKGILLMSGISGPLDVYHGCLLKAVERKLVNRDTYDQMIKAFPKCEEAISKCRPASPGGMPSRDDCKAARELCDGIFLVPVVNAGHSVYDVRTAPGEEKTMFKFKTGNAKVFFNLPDVQKALGVSKQWTFQNKEVTNAYDMYALYNTTSAITLSLDAGLAVLVVHGEHDYITNAEGAPIWMSRLAGRFPYGKQLNKAKMTPLKVGGAVIGTAKLTNFLNHARFGFVKLDGSGHAISRCQPLPLQQLAQMFMIGGI</sequence>
<gene>
    <name evidence="7" type="ORF">FOL47_004875</name>
</gene>
<dbReference type="InterPro" id="IPR029058">
    <property type="entry name" value="AB_hydrolase_fold"/>
</dbReference>
<dbReference type="GO" id="GO:0006508">
    <property type="term" value="P:proteolysis"/>
    <property type="evidence" value="ECO:0007669"/>
    <property type="project" value="UniProtKB-KW"/>
</dbReference>